<dbReference type="PANTHER" id="PTHR23266">
    <property type="entry name" value="IMMUNOGLOBULIN HEAVY CHAIN"/>
    <property type="match status" value="1"/>
</dbReference>
<dbReference type="InterPro" id="IPR050199">
    <property type="entry name" value="IgHV"/>
</dbReference>
<reference evidence="5 6" key="1">
    <citation type="submission" date="2019-09" db="EMBL/GenBank/DDBJ databases">
        <title>Bird 10,000 Genomes (B10K) Project - Family phase.</title>
        <authorList>
            <person name="Zhang G."/>
        </authorList>
    </citation>
    <scope>NUCLEOTIDE SEQUENCE [LARGE SCALE GENOMIC DNA]</scope>
    <source>
        <strain evidence="5">B10K-DU-001-62</strain>
        <tissue evidence="5">Muscle</tissue>
    </source>
</reference>
<sequence length="103" mass="11233">GLWAQLRLLEAGGGHRASGDSVTLLCRGAGFAFGGYGVRWYRELAGGRLEWVSYINLSGTTKKYGSAVEGRAAVSRDNSKFESSLFLRDLCHWDSACYFSTVS</sequence>
<keyword evidence="3" id="KW-1280">Immunoglobulin</keyword>
<dbReference type="PROSITE" id="PS50835">
    <property type="entry name" value="IG_LIKE"/>
    <property type="match status" value="1"/>
</dbReference>
<organism evidence="5 6">
    <name type="scientific">Galbula dea</name>
    <dbReference type="NCBI Taxonomy" id="1109041"/>
    <lineage>
        <taxon>Eukaryota</taxon>
        <taxon>Metazoa</taxon>
        <taxon>Chordata</taxon>
        <taxon>Craniata</taxon>
        <taxon>Vertebrata</taxon>
        <taxon>Euteleostomi</taxon>
        <taxon>Archelosauria</taxon>
        <taxon>Archosauria</taxon>
        <taxon>Dinosauria</taxon>
        <taxon>Saurischia</taxon>
        <taxon>Theropoda</taxon>
        <taxon>Coelurosauria</taxon>
        <taxon>Aves</taxon>
        <taxon>Neognathae</taxon>
        <taxon>Neoaves</taxon>
        <taxon>Telluraves</taxon>
        <taxon>Coraciimorphae</taxon>
        <taxon>Piciformes</taxon>
        <taxon>Galbulidae</taxon>
        <taxon>Galbula</taxon>
    </lineage>
</organism>
<proteinExistence type="predicted"/>
<dbReference type="GO" id="GO:0002250">
    <property type="term" value="P:adaptive immune response"/>
    <property type="evidence" value="ECO:0007669"/>
    <property type="project" value="UniProtKB-KW"/>
</dbReference>
<dbReference type="GO" id="GO:0019814">
    <property type="term" value="C:immunoglobulin complex"/>
    <property type="evidence" value="ECO:0007669"/>
    <property type="project" value="UniProtKB-KW"/>
</dbReference>
<keyword evidence="1" id="KW-0391">Immunity</keyword>
<evidence type="ECO:0000259" key="4">
    <source>
        <dbReference type="PROSITE" id="PS50835"/>
    </source>
</evidence>
<keyword evidence="2" id="KW-1064">Adaptive immunity</keyword>
<dbReference type="SMART" id="SM00406">
    <property type="entry name" value="IGv"/>
    <property type="match status" value="1"/>
</dbReference>
<feature type="non-terminal residue" evidence="5">
    <location>
        <position position="103"/>
    </location>
</feature>
<dbReference type="AlphaFoldDB" id="A0A7K9TDW3"/>
<dbReference type="GO" id="GO:0005576">
    <property type="term" value="C:extracellular region"/>
    <property type="evidence" value="ECO:0007669"/>
    <property type="project" value="UniProtKB-ARBA"/>
</dbReference>
<dbReference type="InterPro" id="IPR013783">
    <property type="entry name" value="Ig-like_fold"/>
</dbReference>
<protein>
    <submittedName>
        <fullName evidence="5">HV01 protein</fullName>
    </submittedName>
</protein>
<feature type="domain" description="Ig-like" evidence="4">
    <location>
        <begin position="19"/>
        <end position="103"/>
    </location>
</feature>
<evidence type="ECO:0000256" key="3">
    <source>
        <dbReference type="ARBA" id="ARBA00043265"/>
    </source>
</evidence>
<name>A0A7K9TDW3_9PICI</name>
<evidence type="ECO:0000313" key="6">
    <source>
        <dbReference type="Proteomes" id="UP000566440"/>
    </source>
</evidence>
<comment type="caution">
    <text evidence="5">The sequence shown here is derived from an EMBL/GenBank/DDBJ whole genome shotgun (WGS) entry which is preliminary data.</text>
</comment>
<dbReference type="Proteomes" id="UP000566440">
    <property type="component" value="Unassembled WGS sequence"/>
</dbReference>
<evidence type="ECO:0000256" key="2">
    <source>
        <dbReference type="ARBA" id="ARBA00023130"/>
    </source>
</evidence>
<dbReference type="OrthoDB" id="9426090at2759"/>
<evidence type="ECO:0000256" key="1">
    <source>
        <dbReference type="ARBA" id="ARBA00022859"/>
    </source>
</evidence>
<dbReference type="InterPro" id="IPR036179">
    <property type="entry name" value="Ig-like_dom_sf"/>
</dbReference>
<dbReference type="InterPro" id="IPR013106">
    <property type="entry name" value="Ig_V-set"/>
</dbReference>
<dbReference type="Gene3D" id="2.60.40.10">
    <property type="entry name" value="Immunoglobulins"/>
    <property type="match status" value="1"/>
</dbReference>
<dbReference type="InterPro" id="IPR007110">
    <property type="entry name" value="Ig-like_dom"/>
</dbReference>
<keyword evidence="6" id="KW-1185">Reference proteome</keyword>
<feature type="non-terminal residue" evidence="5">
    <location>
        <position position="1"/>
    </location>
</feature>
<dbReference type="EMBL" id="VWZX01009112">
    <property type="protein sequence ID" value="NXI45761.1"/>
    <property type="molecule type" value="Genomic_DNA"/>
</dbReference>
<dbReference type="SUPFAM" id="SSF48726">
    <property type="entry name" value="Immunoglobulin"/>
    <property type="match status" value="1"/>
</dbReference>
<accession>A0A7K9TDW3</accession>
<gene>
    <name evidence="5" type="primary">C3_1</name>
    <name evidence="5" type="ORF">GALDEA_R12714</name>
</gene>
<evidence type="ECO:0000313" key="5">
    <source>
        <dbReference type="EMBL" id="NXI45761.1"/>
    </source>
</evidence>